<reference evidence="6 7" key="1">
    <citation type="journal article" date="2019" name="PLoS Biol.">
        <title>Sex chromosomes control vertical transmission of feminizing Wolbachia symbionts in an isopod.</title>
        <authorList>
            <person name="Becking T."/>
            <person name="Chebbi M.A."/>
            <person name="Giraud I."/>
            <person name="Moumen B."/>
            <person name="Laverre T."/>
            <person name="Caubet Y."/>
            <person name="Peccoud J."/>
            <person name="Gilbert C."/>
            <person name="Cordaux R."/>
        </authorList>
    </citation>
    <scope>NUCLEOTIDE SEQUENCE [LARGE SCALE GENOMIC DNA]</scope>
    <source>
        <strain evidence="6">ANa2</strain>
        <tissue evidence="6">Whole body excluding digestive tract and cuticle</tissue>
    </source>
</reference>
<dbReference type="SUPFAM" id="SSF82895">
    <property type="entry name" value="TSP-1 type 1 repeat"/>
    <property type="match status" value="2"/>
</dbReference>
<dbReference type="Pfam" id="PF19030">
    <property type="entry name" value="TSP1_ADAMTS"/>
    <property type="match status" value="3"/>
</dbReference>
<keyword evidence="6" id="KW-0401">Integrin</keyword>
<dbReference type="GO" id="GO:0007229">
    <property type="term" value="P:integrin-mediated signaling pathway"/>
    <property type="evidence" value="ECO:0007669"/>
    <property type="project" value="UniProtKB-KW"/>
</dbReference>
<dbReference type="InterPro" id="IPR050439">
    <property type="entry name" value="ADAMTS_ADAMTS-like"/>
</dbReference>
<keyword evidence="2" id="KW-0964">Secreted</keyword>
<dbReference type="FunFam" id="2.20.100.10:FF:000005">
    <property type="entry name" value="ADAM metallopeptidase with thrombospondin type 1 motif 9"/>
    <property type="match status" value="1"/>
</dbReference>
<feature type="region of interest" description="Disordered" evidence="5">
    <location>
        <begin position="162"/>
        <end position="236"/>
    </location>
</feature>
<dbReference type="OrthoDB" id="5950222at2759"/>
<dbReference type="SMART" id="SM00209">
    <property type="entry name" value="TSP1"/>
    <property type="match status" value="3"/>
</dbReference>
<sequence>MCDMGSCASDTWFFSPWEPSCRGPCGEGVQRRRIYCSGDPLEGKGSSSCSAKAKPSDTRNCSNEKQCHGSWFAGPWSECDVHCGTGHQWRPVLCVTWSRGRYRVAKSESYCKGSGEKPADSKPCALDCKAEWFTSDWSECSALCDNGVQRREVKCLDHQQKPSLQCPSATKPDSRQTCNTQPCRKEHLNDSASPNEDLDYSEELPNDSSVPSYIEDRSQGASKEDRDETQQFSKGD</sequence>
<feature type="compositionally biased region" description="Acidic residues" evidence="5">
    <location>
        <begin position="196"/>
        <end position="205"/>
    </location>
</feature>
<name>A0A5N5SKP8_9CRUS</name>
<keyword evidence="3" id="KW-0732">Signal</keyword>
<evidence type="ECO:0000256" key="2">
    <source>
        <dbReference type="ARBA" id="ARBA00022525"/>
    </source>
</evidence>
<organism evidence="6 7">
    <name type="scientific">Armadillidium nasatum</name>
    <dbReference type="NCBI Taxonomy" id="96803"/>
    <lineage>
        <taxon>Eukaryota</taxon>
        <taxon>Metazoa</taxon>
        <taxon>Ecdysozoa</taxon>
        <taxon>Arthropoda</taxon>
        <taxon>Crustacea</taxon>
        <taxon>Multicrustacea</taxon>
        <taxon>Malacostraca</taxon>
        <taxon>Eumalacostraca</taxon>
        <taxon>Peracarida</taxon>
        <taxon>Isopoda</taxon>
        <taxon>Oniscidea</taxon>
        <taxon>Crinocheta</taxon>
        <taxon>Armadillidiidae</taxon>
        <taxon>Armadillidium</taxon>
    </lineage>
</organism>
<proteinExistence type="predicted"/>
<evidence type="ECO:0000256" key="3">
    <source>
        <dbReference type="ARBA" id="ARBA00022729"/>
    </source>
</evidence>
<accession>A0A5N5SKP8</accession>
<dbReference type="PROSITE" id="PS50092">
    <property type="entry name" value="TSP1"/>
    <property type="match status" value="3"/>
</dbReference>
<comment type="caution">
    <text evidence="6">The sequence shown here is derived from an EMBL/GenBank/DDBJ whole genome shotgun (WGS) entry which is preliminary data.</text>
</comment>
<dbReference type="PANTHER" id="PTHR13723">
    <property type="entry name" value="ADAMTS A DISINTEGRIN AND METALLOPROTEASE WITH THROMBOSPONDIN MOTIFS PROTEASE"/>
    <property type="match status" value="1"/>
</dbReference>
<dbReference type="InterPro" id="IPR000884">
    <property type="entry name" value="TSP1_rpt"/>
</dbReference>
<dbReference type="GO" id="GO:0005576">
    <property type="term" value="C:extracellular region"/>
    <property type="evidence" value="ECO:0007669"/>
    <property type="project" value="UniProtKB-SubCell"/>
</dbReference>
<comment type="subcellular location">
    <subcellularLocation>
        <location evidence="1">Secreted</location>
    </subcellularLocation>
</comment>
<dbReference type="AlphaFoldDB" id="A0A5N5SKP8"/>
<protein>
    <submittedName>
        <fullName evidence="6">A disintegrin and metalloproteinase with thrombospondin motifs 9</fullName>
    </submittedName>
</protein>
<dbReference type="Proteomes" id="UP000326759">
    <property type="component" value="Unassembled WGS sequence"/>
</dbReference>
<evidence type="ECO:0000313" key="7">
    <source>
        <dbReference type="Proteomes" id="UP000326759"/>
    </source>
</evidence>
<keyword evidence="4" id="KW-0677">Repeat</keyword>
<dbReference type="Gene3D" id="2.20.100.10">
    <property type="entry name" value="Thrombospondin type-1 (TSP1) repeat"/>
    <property type="match status" value="3"/>
</dbReference>
<evidence type="ECO:0000256" key="4">
    <source>
        <dbReference type="ARBA" id="ARBA00022737"/>
    </source>
</evidence>
<gene>
    <name evidence="6" type="primary">ADAMTS9</name>
    <name evidence="6" type="ORF">Anas_09293</name>
</gene>
<evidence type="ECO:0000256" key="1">
    <source>
        <dbReference type="ARBA" id="ARBA00004613"/>
    </source>
</evidence>
<dbReference type="EMBL" id="SEYY01024223">
    <property type="protein sequence ID" value="KAB7494288.1"/>
    <property type="molecule type" value="Genomic_DNA"/>
</dbReference>
<dbReference type="InterPro" id="IPR036383">
    <property type="entry name" value="TSP1_rpt_sf"/>
</dbReference>
<feature type="compositionally biased region" description="Basic and acidic residues" evidence="5">
    <location>
        <begin position="214"/>
        <end position="236"/>
    </location>
</feature>
<keyword evidence="7" id="KW-1185">Reference proteome</keyword>
<evidence type="ECO:0000313" key="6">
    <source>
        <dbReference type="EMBL" id="KAB7494288.1"/>
    </source>
</evidence>
<evidence type="ECO:0000256" key="5">
    <source>
        <dbReference type="SAM" id="MobiDB-lite"/>
    </source>
</evidence>